<comment type="caution">
    <text evidence="3">The sequence shown here is derived from an EMBL/GenBank/DDBJ whole genome shotgun (WGS) entry which is preliminary data.</text>
</comment>
<dbReference type="Proteomes" id="UP001145742">
    <property type="component" value="Unassembled WGS sequence"/>
</dbReference>
<dbReference type="InterPro" id="IPR039139">
    <property type="entry name" value="CCDC170-like"/>
</dbReference>
<feature type="coiled-coil region" evidence="1">
    <location>
        <begin position="127"/>
        <end position="175"/>
    </location>
</feature>
<evidence type="ECO:0000313" key="3">
    <source>
        <dbReference type="EMBL" id="KAJ7411055.1"/>
    </source>
</evidence>
<accession>A0ABQ9D3H6</accession>
<feature type="region of interest" description="Disordered" evidence="2">
    <location>
        <begin position="1"/>
        <end position="71"/>
    </location>
</feature>
<keyword evidence="1" id="KW-0175">Coiled coil</keyword>
<dbReference type="EMBL" id="WHWB01034364">
    <property type="protein sequence ID" value="KAJ7411055.1"/>
    <property type="molecule type" value="Genomic_DNA"/>
</dbReference>
<proteinExistence type="predicted"/>
<name>A0ABQ9D3H6_9PASS</name>
<dbReference type="PANTHER" id="PTHR18863:SF4">
    <property type="entry name" value="COILED-COIL DOMAIN-CONTAINING PROTEIN 170"/>
    <property type="match status" value="1"/>
</dbReference>
<protein>
    <submittedName>
        <fullName evidence="3">Uncharacterized protein</fullName>
    </submittedName>
</protein>
<feature type="compositionally biased region" description="Pro residues" evidence="2">
    <location>
        <begin position="52"/>
        <end position="66"/>
    </location>
</feature>
<reference evidence="3" key="1">
    <citation type="submission" date="2019-10" db="EMBL/GenBank/DDBJ databases">
        <authorList>
            <person name="Soares A.E.R."/>
            <person name="Aleixo A."/>
            <person name="Schneider P."/>
            <person name="Miyaki C.Y."/>
            <person name="Schneider M.P."/>
            <person name="Mello C."/>
            <person name="Vasconcelos A.T.R."/>
        </authorList>
    </citation>
    <scope>NUCLEOTIDE SEQUENCE</scope>
    <source>
        <tissue evidence="3">Muscle</tissue>
    </source>
</reference>
<dbReference type="PANTHER" id="PTHR18863">
    <property type="entry name" value="TSEC-2-RELATED"/>
    <property type="match status" value="1"/>
</dbReference>
<evidence type="ECO:0000256" key="1">
    <source>
        <dbReference type="SAM" id="Coils"/>
    </source>
</evidence>
<organism evidence="3 4">
    <name type="scientific">Willisornis vidua</name>
    <name type="common">Xingu scale-backed antbird</name>
    <dbReference type="NCBI Taxonomy" id="1566151"/>
    <lineage>
        <taxon>Eukaryota</taxon>
        <taxon>Metazoa</taxon>
        <taxon>Chordata</taxon>
        <taxon>Craniata</taxon>
        <taxon>Vertebrata</taxon>
        <taxon>Euteleostomi</taxon>
        <taxon>Archelosauria</taxon>
        <taxon>Archosauria</taxon>
        <taxon>Dinosauria</taxon>
        <taxon>Saurischia</taxon>
        <taxon>Theropoda</taxon>
        <taxon>Coelurosauria</taxon>
        <taxon>Aves</taxon>
        <taxon>Neognathae</taxon>
        <taxon>Neoaves</taxon>
        <taxon>Telluraves</taxon>
        <taxon>Australaves</taxon>
        <taxon>Passeriformes</taxon>
        <taxon>Thamnophilidae</taxon>
        <taxon>Willisornis</taxon>
    </lineage>
</organism>
<keyword evidence="4" id="KW-1185">Reference proteome</keyword>
<evidence type="ECO:0000256" key="2">
    <source>
        <dbReference type="SAM" id="MobiDB-lite"/>
    </source>
</evidence>
<gene>
    <name evidence="3" type="ORF">WISP_104918</name>
</gene>
<evidence type="ECO:0000313" key="4">
    <source>
        <dbReference type="Proteomes" id="UP001145742"/>
    </source>
</evidence>
<sequence>MAITQTHWCQGRTELGTKRKGGSLALSGANDAAPITLQKPPNPNPNTKEKPNPNPNPSPNPNPNPNPKATLPRAWSAVVTQGQDPALGFVEPHTLGTGPSILSVQIPLQSLPTLQQTNTPTQLDAMVSQLEAQIAKLIEALENHTRLYHKALEKSRKAVKMSENFQDQLKHLEEEILTVDLMQDGLRVDKQKYLKILEQLNEKMKLDSVAAEVGFDIIVDAILAWVEQLVKLEGDAVIENKTIAYSLRRKIKTLEQNRTIELNKFQDFREVASHVLSLNIASLVLPDYEIIMHLDEFIHTHQHHCFPCICLKDMTRMPKEVAKKCTASSFSYLLDIHREEIFISAPYSTDAD</sequence>